<dbReference type="OrthoDB" id="9843155at2"/>
<reference evidence="1 2" key="1">
    <citation type="journal article" date="2013" name="Int. J. Syst. Evol. Microbiol.">
        <title>Tumebacillus flagellatus sp. nov., an alpha-amylase/pullulanase-producing bacterium isolated from cassava wastewater.</title>
        <authorList>
            <person name="Wang Q."/>
            <person name="Xie N."/>
            <person name="Qin Y."/>
            <person name="Shen N."/>
            <person name="Zhu J."/>
            <person name="Mi H."/>
            <person name="Huang R."/>
        </authorList>
    </citation>
    <scope>NUCLEOTIDE SEQUENCE [LARGE SCALE GENOMIC DNA]</scope>
    <source>
        <strain evidence="1 2">GST4</strain>
    </source>
</reference>
<organism evidence="1 2">
    <name type="scientific">Tumebacillus flagellatus</name>
    <dbReference type="NCBI Taxonomy" id="1157490"/>
    <lineage>
        <taxon>Bacteria</taxon>
        <taxon>Bacillati</taxon>
        <taxon>Bacillota</taxon>
        <taxon>Bacilli</taxon>
        <taxon>Bacillales</taxon>
        <taxon>Alicyclobacillaceae</taxon>
        <taxon>Tumebacillus</taxon>
    </lineage>
</organism>
<dbReference type="RefSeq" id="WP_038094602.1">
    <property type="nucleotide sequence ID" value="NZ_JMIR01000058.1"/>
</dbReference>
<evidence type="ECO:0000313" key="1">
    <source>
        <dbReference type="EMBL" id="KEO80913.1"/>
    </source>
</evidence>
<evidence type="ECO:0000313" key="2">
    <source>
        <dbReference type="Proteomes" id="UP000027931"/>
    </source>
</evidence>
<proteinExistence type="predicted"/>
<accession>A0A074LLY4</accession>
<name>A0A074LLY4_9BACL</name>
<sequence>MSNRKLVDNRMGEIQGVNLVTICWSGDEEDYKISGMLVTDRAALTIIEGSVEVCFVDLLTNGEYELVQCVAPLFHVGEDAESYPEVFANLQNLSLFDFCRKYKRFDLMIDDA</sequence>
<dbReference type="STRING" id="1157490.EL26_23695"/>
<protein>
    <submittedName>
        <fullName evidence="1">Uncharacterized protein</fullName>
    </submittedName>
</protein>
<gene>
    <name evidence="1" type="ORF">EL26_23695</name>
</gene>
<dbReference type="Proteomes" id="UP000027931">
    <property type="component" value="Unassembled WGS sequence"/>
</dbReference>
<comment type="caution">
    <text evidence="1">The sequence shown here is derived from an EMBL/GenBank/DDBJ whole genome shotgun (WGS) entry which is preliminary data.</text>
</comment>
<dbReference type="EMBL" id="JMIR01000058">
    <property type="protein sequence ID" value="KEO80913.1"/>
    <property type="molecule type" value="Genomic_DNA"/>
</dbReference>
<dbReference type="AlphaFoldDB" id="A0A074LLY4"/>
<keyword evidence="2" id="KW-1185">Reference proteome</keyword>